<evidence type="ECO:0000313" key="3">
    <source>
        <dbReference type="EMBL" id="OIS90545.1"/>
    </source>
</evidence>
<dbReference type="InterPro" id="IPR036388">
    <property type="entry name" value="WH-like_DNA-bd_sf"/>
</dbReference>
<dbReference type="InterPro" id="IPR002514">
    <property type="entry name" value="Transposase_8"/>
</dbReference>
<dbReference type="Pfam" id="PF01527">
    <property type="entry name" value="HTH_Tnp_1"/>
    <property type="match status" value="1"/>
</dbReference>
<dbReference type="EMBL" id="MOEC01000048">
    <property type="protein sequence ID" value="OIS90545.1"/>
    <property type="molecule type" value="Genomic_DNA"/>
</dbReference>
<dbReference type="RefSeq" id="WP_071634228.1">
    <property type="nucleotide sequence ID" value="NZ_MOEC01000048.1"/>
</dbReference>
<sequence length="167" mass="17928">MADKAAVENNSPKAEAQVSAPAKPKTRAPRKKSEPKATAATPKAVKAAKSPAAVSQVSASATSGSADRKIKRYSPAERASLLAAVEKSMKDGKTTLKAALQKSDLSEQTYYNWKNAVKKPSPKAKVATSDDLKMLVELEAENVRLRKELADKLRAENAELRKRLGKA</sequence>
<name>A0A1J6HD91_9HYPH</name>
<protein>
    <recommendedName>
        <fullName evidence="5">Transcriptional regulator</fullName>
    </recommendedName>
</protein>
<dbReference type="GO" id="GO:0006313">
    <property type="term" value="P:DNA transposition"/>
    <property type="evidence" value="ECO:0007669"/>
    <property type="project" value="InterPro"/>
</dbReference>
<gene>
    <name evidence="3" type="ORF">BLA27_26260</name>
</gene>
<dbReference type="OrthoDB" id="8454019at2"/>
<comment type="caution">
    <text evidence="3">The sequence shown here is derived from an EMBL/GenBank/DDBJ whole genome shotgun (WGS) entry which is preliminary data.</text>
</comment>
<keyword evidence="4" id="KW-1185">Reference proteome</keyword>
<evidence type="ECO:0000256" key="2">
    <source>
        <dbReference type="SAM" id="MobiDB-lite"/>
    </source>
</evidence>
<dbReference type="GO" id="GO:0004803">
    <property type="term" value="F:transposase activity"/>
    <property type="evidence" value="ECO:0007669"/>
    <property type="project" value="InterPro"/>
</dbReference>
<keyword evidence="1" id="KW-0175">Coiled coil</keyword>
<dbReference type="InterPro" id="IPR009057">
    <property type="entry name" value="Homeodomain-like_sf"/>
</dbReference>
<accession>A0A1J6HD91</accession>
<evidence type="ECO:0000256" key="1">
    <source>
        <dbReference type="SAM" id="Coils"/>
    </source>
</evidence>
<dbReference type="GO" id="GO:0003677">
    <property type="term" value="F:DNA binding"/>
    <property type="evidence" value="ECO:0007669"/>
    <property type="project" value="InterPro"/>
</dbReference>
<feature type="coiled-coil region" evidence="1">
    <location>
        <begin position="135"/>
        <end position="163"/>
    </location>
</feature>
<feature type="region of interest" description="Disordered" evidence="2">
    <location>
        <begin position="1"/>
        <end position="72"/>
    </location>
</feature>
<evidence type="ECO:0008006" key="5">
    <source>
        <dbReference type="Google" id="ProtNLM"/>
    </source>
</evidence>
<dbReference type="SUPFAM" id="SSF46689">
    <property type="entry name" value="Homeodomain-like"/>
    <property type="match status" value="1"/>
</dbReference>
<dbReference type="AlphaFoldDB" id="A0A1J6HD91"/>
<feature type="compositionally biased region" description="Low complexity" evidence="2">
    <location>
        <begin position="36"/>
        <end position="65"/>
    </location>
</feature>
<dbReference type="Proteomes" id="UP000182985">
    <property type="component" value="Unassembled WGS sequence"/>
</dbReference>
<reference evidence="3 4" key="1">
    <citation type="submission" date="2016-10" db="EMBL/GenBank/DDBJ databases">
        <title>The Draft Genome Sequence of the Potato Rhizosphere Bacteria Ochrobactrum sp. IPA7.2.</title>
        <authorList>
            <person name="Gogoleva N.E."/>
            <person name="Khlopko Y.A."/>
            <person name="Burygin G.L."/>
            <person name="Plotnikov A.O."/>
        </authorList>
    </citation>
    <scope>NUCLEOTIDE SEQUENCE [LARGE SCALE GENOMIC DNA]</scope>
    <source>
        <strain evidence="3 4">IPA7.2</strain>
    </source>
</reference>
<proteinExistence type="predicted"/>
<organism evidence="3 4">
    <name type="scientific">Brucella cytisi</name>
    <dbReference type="NCBI Taxonomy" id="407152"/>
    <lineage>
        <taxon>Bacteria</taxon>
        <taxon>Pseudomonadati</taxon>
        <taxon>Pseudomonadota</taxon>
        <taxon>Alphaproteobacteria</taxon>
        <taxon>Hyphomicrobiales</taxon>
        <taxon>Brucellaceae</taxon>
        <taxon>Brucella/Ochrobactrum group</taxon>
        <taxon>Brucella</taxon>
    </lineage>
</organism>
<dbReference type="Gene3D" id="1.10.10.10">
    <property type="entry name" value="Winged helix-like DNA-binding domain superfamily/Winged helix DNA-binding domain"/>
    <property type="match status" value="1"/>
</dbReference>
<evidence type="ECO:0000313" key="4">
    <source>
        <dbReference type="Proteomes" id="UP000182985"/>
    </source>
</evidence>